<evidence type="ECO:0000259" key="2">
    <source>
        <dbReference type="Pfam" id="PF25181"/>
    </source>
</evidence>
<sequence length="88" mass="10078">MTIDPHDEEQIRDHGHRRKARATQEQADIQAVLELPEGQRLLRRIIEATGRDRASFVPGDTGATAYREGQRSIGIQLTDWMTDALKRR</sequence>
<accession>A0ABR5ZRG8</accession>
<proteinExistence type="predicted"/>
<evidence type="ECO:0000313" key="3">
    <source>
        <dbReference type="EMBL" id="MBA5726919.1"/>
    </source>
</evidence>
<evidence type="ECO:0000313" key="4">
    <source>
        <dbReference type="Proteomes" id="UP000765338"/>
    </source>
</evidence>
<feature type="region of interest" description="Disordered" evidence="1">
    <location>
        <begin position="1"/>
        <end position="25"/>
    </location>
</feature>
<protein>
    <recommendedName>
        <fullName evidence="2">Bbp19-like phage domain-containing protein</fullName>
    </recommendedName>
</protein>
<dbReference type="Pfam" id="PF25181">
    <property type="entry name" value="Phage_Bbp19"/>
    <property type="match status" value="1"/>
</dbReference>
<organism evidence="3 4">
    <name type="scientific">Bombella mellum</name>
    <dbReference type="NCBI Taxonomy" id="2039288"/>
    <lineage>
        <taxon>Bacteria</taxon>
        <taxon>Pseudomonadati</taxon>
        <taxon>Pseudomonadota</taxon>
        <taxon>Alphaproteobacteria</taxon>
        <taxon>Acetobacterales</taxon>
        <taxon>Acetobacteraceae</taxon>
        <taxon>Bombella</taxon>
    </lineage>
</organism>
<keyword evidence="4" id="KW-1185">Reference proteome</keyword>
<dbReference type="EMBL" id="PDLY01000001">
    <property type="protein sequence ID" value="MBA5726919.1"/>
    <property type="molecule type" value="Genomic_DNA"/>
</dbReference>
<dbReference type="Proteomes" id="UP000765338">
    <property type="component" value="Unassembled WGS sequence"/>
</dbReference>
<feature type="domain" description="Bbp19-like phage" evidence="2">
    <location>
        <begin position="31"/>
        <end position="81"/>
    </location>
</feature>
<dbReference type="InterPro" id="IPR057447">
    <property type="entry name" value="Bbp19-like_phage"/>
</dbReference>
<gene>
    <name evidence="3" type="ORF">CPA56_02775</name>
</gene>
<feature type="compositionally biased region" description="Basic and acidic residues" evidence="1">
    <location>
        <begin position="1"/>
        <end position="13"/>
    </location>
</feature>
<reference evidence="3 4" key="1">
    <citation type="submission" date="2017-10" db="EMBL/GenBank/DDBJ databases">
        <authorList>
            <person name="Jakob F."/>
        </authorList>
    </citation>
    <scope>NUCLEOTIDE SEQUENCE [LARGE SCALE GENOMIC DNA]</scope>
    <source>
        <strain evidence="3 4">TMW 2.1889</strain>
    </source>
</reference>
<name>A0ABR5ZRG8_9PROT</name>
<dbReference type="RefSeq" id="WP_182040487.1">
    <property type="nucleotide sequence ID" value="NZ_PDLY01000001.1"/>
</dbReference>
<comment type="caution">
    <text evidence="3">The sequence shown here is derived from an EMBL/GenBank/DDBJ whole genome shotgun (WGS) entry which is preliminary data.</text>
</comment>
<evidence type="ECO:0000256" key="1">
    <source>
        <dbReference type="SAM" id="MobiDB-lite"/>
    </source>
</evidence>